<dbReference type="InterPro" id="IPR010131">
    <property type="entry name" value="MdtP/NodT-like"/>
</dbReference>
<comment type="caution">
    <text evidence="3">The sequence shown here is derived from an EMBL/GenBank/DDBJ whole genome shotgun (WGS) entry which is preliminary data.</text>
</comment>
<protein>
    <submittedName>
        <fullName evidence="3">Outer membrane efflux family protein</fullName>
    </submittedName>
</protein>
<proteinExistence type="inferred from homology"/>
<dbReference type="GO" id="GO:0015562">
    <property type="term" value="F:efflux transmembrane transporter activity"/>
    <property type="evidence" value="ECO:0007669"/>
    <property type="project" value="InterPro"/>
</dbReference>
<sequence>MRTIILIMVLLASVSLVAQENIDSILFSIEENNSTLKALREETNAQKLGNKTGIYLSDPDVEFGYLWGNPGKIGNRQDFSIKQTFDIPTLTGMRSRFAGNQNKLVELQYASERINLLLEAKQYCIDLVYYNGLKKELKVRLRHAQAIADAYRQRLDRGDASILEYNKVQLNLSTVQGEMSRIEVERNALLSELKRLNGGMDVIFEASNYSPASLPANFEDWYLSAQQKNPLLQYVKQQIEVSKEQVKLGKAMTLPKFSAGYSLERTLGQKYQGISVGISIPLWENKNRVKQAKAGVVAAQAREQDSKQQFYDRLRNLYMRASGLQQTAIAYRESLKALNNTALLMKALDVGEISLLNYIVEIGLYYDTVNQTLAAERDFEKALADLSAVEL</sequence>
<dbReference type="PANTHER" id="PTHR30203">
    <property type="entry name" value="OUTER MEMBRANE CATION EFFLUX PROTEIN"/>
    <property type="match status" value="1"/>
</dbReference>
<reference evidence="3 4" key="1">
    <citation type="submission" date="2014-02" db="EMBL/GenBank/DDBJ databases">
        <authorList>
            <person name="Sears C."/>
            <person name="Carroll K."/>
            <person name="Sack B.R."/>
            <person name="Qadri F."/>
            <person name="Myers L.L."/>
            <person name="Chung G.-T."/>
            <person name="Escheverria P."/>
            <person name="Fraser C.M."/>
            <person name="Sadzewicz L."/>
            <person name="Shefchek K.A."/>
            <person name="Tallon L."/>
            <person name="Das S.P."/>
            <person name="Daugherty S."/>
            <person name="Mongodin E.F."/>
        </authorList>
    </citation>
    <scope>NUCLEOTIDE SEQUENCE [LARGE SCALE GENOMIC DNA]</scope>
    <source>
        <strain evidence="4">3988T(B)14</strain>
    </source>
</reference>
<dbReference type="Pfam" id="PF02321">
    <property type="entry name" value="OEP"/>
    <property type="match status" value="1"/>
</dbReference>
<feature type="chain" id="PRO_5001480986" evidence="2">
    <location>
        <begin position="19"/>
        <end position="391"/>
    </location>
</feature>
<dbReference type="EMBL" id="JGCY01000288">
    <property type="protein sequence ID" value="EXY74495.1"/>
    <property type="molecule type" value="Genomic_DNA"/>
</dbReference>
<dbReference type="SUPFAM" id="SSF56954">
    <property type="entry name" value="Outer membrane efflux proteins (OEP)"/>
    <property type="match status" value="1"/>
</dbReference>
<dbReference type="Gene3D" id="1.20.1600.10">
    <property type="entry name" value="Outer membrane efflux proteins (OEP)"/>
    <property type="match status" value="1"/>
</dbReference>
<accession>A0A015W201</accession>
<dbReference type="Proteomes" id="UP000020529">
    <property type="component" value="Unassembled WGS sequence"/>
</dbReference>
<keyword evidence="2" id="KW-0732">Signal</keyword>
<gene>
    <name evidence="3" type="ORF">M124_1784</name>
</gene>
<dbReference type="AlphaFoldDB" id="A0A015W201"/>
<evidence type="ECO:0000256" key="2">
    <source>
        <dbReference type="SAM" id="SignalP"/>
    </source>
</evidence>
<comment type="similarity">
    <text evidence="1">Belongs to the outer membrane factor (OMF) (TC 1.B.17) family.</text>
</comment>
<dbReference type="PATRIC" id="fig|1339315.3.peg.2546"/>
<evidence type="ECO:0000313" key="4">
    <source>
        <dbReference type="Proteomes" id="UP000020529"/>
    </source>
</evidence>
<dbReference type="InterPro" id="IPR003423">
    <property type="entry name" value="OMP_efflux"/>
</dbReference>
<feature type="signal peptide" evidence="2">
    <location>
        <begin position="1"/>
        <end position="18"/>
    </location>
</feature>
<dbReference type="PANTHER" id="PTHR30203:SF24">
    <property type="entry name" value="BLR4935 PROTEIN"/>
    <property type="match status" value="1"/>
</dbReference>
<organism evidence="3 4">
    <name type="scientific">Bacteroides fragilis str. 3988T(B)14</name>
    <dbReference type="NCBI Taxonomy" id="1339315"/>
    <lineage>
        <taxon>Bacteria</taxon>
        <taxon>Pseudomonadati</taxon>
        <taxon>Bacteroidota</taxon>
        <taxon>Bacteroidia</taxon>
        <taxon>Bacteroidales</taxon>
        <taxon>Bacteroidaceae</taxon>
        <taxon>Bacteroides</taxon>
    </lineage>
</organism>
<evidence type="ECO:0000313" key="3">
    <source>
        <dbReference type="EMBL" id="EXY74495.1"/>
    </source>
</evidence>
<evidence type="ECO:0000256" key="1">
    <source>
        <dbReference type="ARBA" id="ARBA00007613"/>
    </source>
</evidence>
<name>A0A015W201_BACFG</name>
<dbReference type="RefSeq" id="WP_022348010.1">
    <property type="nucleotide sequence ID" value="NZ_JGCY01000288.1"/>
</dbReference>